<protein>
    <submittedName>
        <fullName evidence="1">(rape) hypothetical protein</fullName>
    </submittedName>
</protein>
<organism evidence="1">
    <name type="scientific">Brassica napus</name>
    <name type="common">Rape</name>
    <dbReference type="NCBI Taxonomy" id="3708"/>
    <lineage>
        <taxon>Eukaryota</taxon>
        <taxon>Viridiplantae</taxon>
        <taxon>Streptophyta</taxon>
        <taxon>Embryophyta</taxon>
        <taxon>Tracheophyta</taxon>
        <taxon>Spermatophyta</taxon>
        <taxon>Magnoliopsida</taxon>
        <taxon>eudicotyledons</taxon>
        <taxon>Gunneridae</taxon>
        <taxon>Pentapetalae</taxon>
        <taxon>rosids</taxon>
        <taxon>malvids</taxon>
        <taxon>Brassicales</taxon>
        <taxon>Brassicaceae</taxon>
        <taxon>Brassiceae</taxon>
        <taxon>Brassica</taxon>
    </lineage>
</organism>
<dbReference type="AlphaFoldDB" id="A0A816U856"/>
<sequence length="64" mass="7523">MKYYGMDGREIRQALVSDPEPDHFLLFSVRNFPLSVDHLIHPDRRCFSGDGCRDDISMSVRFFE</sequence>
<name>A0A816U856_BRANA</name>
<reference evidence="1" key="1">
    <citation type="submission" date="2021-01" db="EMBL/GenBank/DDBJ databases">
        <authorList>
            <consortium name="Genoscope - CEA"/>
            <person name="William W."/>
        </authorList>
    </citation>
    <scope>NUCLEOTIDE SEQUENCE</scope>
</reference>
<evidence type="ECO:0000313" key="1">
    <source>
        <dbReference type="EMBL" id="CAF2106806.1"/>
    </source>
</evidence>
<gene>
    <name evidence="1" type="ORF">DARMORV10_C08P07960.1</name>
</gene>
<accession>A0A816U856</accession>
<dbReference type="Proteomes" id="UP001295469">
    <property type="component" value="Chromosome C08"/>
</dbReference>
<dbReference type="EMBL" id="HG994372">
    <property type="protein sequence ID" value="CAF2106806.1"/>
    <property type="molecule type" value="Genomic_DNA"/>
</dbReference>
<proteinExistence type="predicted"/>